<evidence type="ECO:0000256" key="10">
    <source>
        <dbReference type="ARBA" id="ARBA00047979"/>
    </source>
</evidence>
<keyword evidence="6 14" id="KW-0735">Signal-anchor</keyword>
<dbReference type="Gene3D" id="3.90.550.10">
    <property type="entry name" value="Spore Coat Polysaccharide Biosynthesis Protein SpsA, Chain A"/>
    <property type="match status" value="1"/>
</dbReference>
<evidence type="ECO:0000256" key="6">
    <source>
        <dbReference type="ARBA" id="ARBA00022968"/>
    </source>
</evidence>
<evidence type="ECO:0000313" key="17">
    <source>
        <dbReference type="Proteomes" id="UP000274504"/>
    </source>
</evidence>
<comment type="cofactor">
    <cofactor evidence="12 14">
        <name>Mn(2+)</name>
        <dbReference type="ChEBI" id="CHEBI:29035"/>
    </cofactor>
</comment>
<dbReference type="GO" id="GO:0050650">
    <property type="term" value="P:chondroitin sulfate proteoglycan biosynthetic process"/>
    <property type="evidence" value="ECO:0007669"/>
    <property type="project" value="TreeGrafter"/>
</dbReference>
<dbReference type="GO" id="GO:0046872">
    <property type="term" value="F:metal ion binding"/>
    <property type="evidence" value="ECO:0007669"/>
    <property type="project" value="UniProtKB-KW"/>
</dbReference>
<reference evidence="15 17" key="2">
    <citation type="submission" date="2018-11" db="EMBL/GenBank/DDBJ databases">
        <authorList>
            <consortium name="Pathogen Informatics"/>
        </authorList>
    </citation>
    <scope>NUCLEOTIDE SEQUENCE [LARGE SCALE GENOMIC DNA]</scope>
</reference>
<dbReference type="InterPro" id="IPR005027">
    <property type="entry name" value="Glyco_trans_43"/>
</dbReference>
<dbReference type="STRING" id="6216.A0A158QCQ5"/>
<dbReference type="EMBL" id="UYSG01000374">
    <property type="protein sequence ID" value="VDL19266.1"/>
    <property type="molecule type" value="Genomic_DNA"/>
</dbReference>
<keyword evidence="14" id="KW-0333">Golgi apparatus</keyword>
<feature type="active site" description="Proton donor/acceptor" evidence="11">
    <location>
        <position position="246"/>
    </location>
</feature>
<evidence type="ECO:0000256" key="7">
    <source>
        <dbReference type="ARBA" id="ARBA00022989"/>
    </source>
</evidence>
<keyword evidence="12 14" id="KW-0479">Metal-binding</keyword>
<evidence type="ECO:0000256" key="12">
    <source>
        <dbReference type="PIRSR" id="PIRSR605027-3"/>
    </source>
</evidence>
<evidence type="ECO:0000256" key="9">
    <source>
        <dbReference type="ARBA" id="ARBA00023180"/>
    </source>
</evidence>
<feature type="site" description="Interaction with galactose moiety of substrate glycoprotein" evidence="13">
    <location>
        <position position="190"/>
    </location>
</feature>
<evidence type="ECO:0000313" key="16">
    <source>
        <dbReference type="EMBL" id="VUZ57177.1"/>
    </source>
</evidence>
<evidence type="ECO:0000313" key="18">
    <source>
        <dbReference type="Proteomes" id="UP000321570"/>
    </source>
</evidence>
<dbReference type="EMBL" id="CABIJS010000712">
    <property type="protein sequence ID" value="VUZ57177.1"/>
    <property type="molecule type" value="Genomic_DNA"/>
</dbReference>
<organism evidence="19">
    <name type="scientific">Hymenolepis diminuta</name>
    <name type="common">Rat tapeworm</name>
    <dbReference type="NCBI Taxonomy" id="6216"/>
    <lineage>
        <taxon>Eukaryota</taxon>
        <taxon>Metazoa</taxon>
        <taxon>Spiralia</taxon>
        <taxon>Lophotrochozoa</taxon>
        <taxon>Platyhelminthes</taxon>
        <taxon>Cestoda</taxon>
        <taxon>Eucestoda</taxon>
        <taxon>Cyclophyllidea</taxon>
        <taxon>Hymenolepididae</taxon>
        <taxon>Hymenolepis</taxon>
    </lineage>
</organism>
<dbReference type="EC" id="2.4.1.135" evidence="3 14"/>
<dbReference type="OrthoDB" id="675023at2759"/>
<evidence type="ECO:0000313" key="19">
    <source>
        <dbReference type="WBParaSite" id="HDID_0000180401-mRNA-1"/>
    </source>
</evidence>
<dbReference type="PANTHER" id="PTHR10896:SF65">
    <property type="entry name" value="GALACTOSYLGALACTOSYLXYLOSYLPROTEIN 3-BETA-GLUCURONOSYLTRANSFERASE 3"/>
    <property type="match status" value="1"/>
</dbReference>
<proteinExistence type="inferred from homology"/>
<evidence type="ECO:0000256" key="1">
    <source>
        <dbReference type="ARBA" id="ARBA00004606"/>
    </source>
</evidence>
<evidence type="ECO:0000313" key="15">
    <source>
        <dbReference type="EMBL" id="VDL19266.1"/>
    </source>
</evidence>
<dbReference type="Proteomes" id="UP000274504">
    <property type="component" value="Unassembled WGS sequence"/>
</dbReference>
<comment type="catalytic activity">
    <reaction evidence="10 14">
        <text>3-O-(beta-D-galactosyl-(1-&gt;3)-beta-D-galactosyl-(1-&gt;4)-beta-D-xylosyl)-L-seryl-[protein] + UDP-alpha-D-glucuronate = 3-O-(beta-D-GlcA-(1-&gt;3)-beta-D-Gal-(1-&gt;3)-beta-D-Gal-(1-&gt;4)-beta-D-Xyl)-L-seryl-[protein] + UDP + H(+)</text>
        <dbReference type="Rhea" id="RHEA:24168"/>
        <dbReference type="Rhea" id="RHEA-COMP:12571"/>
        <dbReference type="Rhea" id="RHEA-COMP:12573"/>
        <dbReference type="ChEBI" id="CHEBI:15378"/>
        <dbReference type="ChEBI" id="CHEBI:58052"/>
        <dbReference type="ChEBI" id="CHEBI:58223"/>
        <dbReference type="ChEBI" id="CHEBI:132090"/>
        <dbReference type="ChEBI" id="CHEBI:132093"/>
        <dbReference type="EC" id="2.4.1.135"/>
    </reaction>
</comment>
<keyword evidence="5" id="KW-0812">Transmembrane</keyword>
<dbReference type="AlphaFoldDB" id="A0A158QCQ5"/>
<name>A0A158QCQ5_HYMDI</name>
<evidence type="ECO:0000256" key="11">
    <source>
        <dbReference type="PIRSR" id="PIRSR605027-1"/>
    </source>
</evidence>
<comment type="similarity">
    <text evidence="2 14">Belongs to the glycosyltransferase 43 family.</text>
</comment>
<evidence type="ECO:0000256" key="3">
    <source>
        <dbReference type="ARBA" id="ARBA00012641"/>
    </source>
</evidence>
<comment type="subcellular location">
    <subcellularLocation>
        <location evidence="14">Golgi apparatus membrane</location>
        <topology evidence="14">Single-pass type II membrane protein</topology>
    </subcellularLocation>
    <subcellularLocation>
        <location evidence="1">Membrane</location>
        <topology evidence="1">Single-pass type II membrane protein</topology>
    </subcellularLocation>
</comment>
<dbReference type="UniPathway" id="UPA00378"/>
<keyword evidence="9" id="KW-0325">Glycoprotein</keyword>
<comment type="pathway">
    <text evidence="14">Protein modification; protein glycosylation.</text>
</comment>
<keyword evidence="4 14" id="KW-0808">Transferase</keyword>
<dbReference type="GO" id="GO:0015018">
    <property type="term" value="F:galactosylgalactosylxylosylprotein 3-beta-glucuronosyltransferase activity"/>
    <property type="evidence" value="ECO:0007669"/>
    <property type="project" value="UniProtKB-UniRule"/>
</dbReference>
<gene>
    <name evidence="15" type="ORF">HDID_LOCUS1805</name>
    <name evidence="16" type="ORF">WMSIL1_LOCUS14645</name>
</gene>
<sequence>MKCKVEFVAVASVILLITIRCFYTEKKPQLKGCSPNYTRSELLNLVDDPVHPFKTTVFVVTPTYSRLTQKADLVRLCSTLKNVNFIHWIVIEDSLQKTDLVNETLVECGVPYTHLFALSPFRRRKQIRGSAQRNRGIEWIRNHPVPRNEKAIVFFADDDNTYDPRIFKEMLTTELGSTWPVGLVGGSMWEGCITDPKDRTKIIDFWCIFRPWRQFPFDMAAFAVNARLFTLFPTAQFDYYRALEQEGVILSQLGFRNAYDLEPKAGGCSKILVWHTKTLTPPIYSYIGFQHPPPSFV</sequence>
<dbReference type="InterPro" id="IPR029044">
    <property type="entry name" value="Nucleotide-diphossugar_trans"/>
</dbReference>
<dbReference type="WBParaSite" id="HDID_0000180401-mRNA-1">
    <property type="protein sequence ID" value="HDID_0000180401-mRNA-1"/>
    <property type="gene ID" value="HDID_0000180401"/>
</dbReference>
<dbReference type="SUPFAM" id="SSF53448">
    <property type="entry name" value="Nucleotide-diphospho-sugar transferases"/>
    <property type="match status" value="1"/>
</dbReference>
<dbReference type="CDD" id="cd00218">
    <property type="entry name" value="GlcAT-I"/>
    <property type="match status" value="1"/>
</dbReference>
<evidence type="ECO:0000256" key="4">
    <source>
        <dbReference type="ARBA" id="ARBA00022679"/>
    </source>
</evidence>
<evidence type="ECO:0000256" key="2">
    <source>
        <dbReference type="ARBA" id="ARBA00007706"/>
    </source>
</evidence>
<protein>
    <recommendedName>
        <fullName evidence="3 14">Galactosylgalactosylxylosylprotein 3-beta-glucuronosyltransferase</fullName>
        <ecNumber evidence="3 14">2.4.1.135</ecNumber>
    </recommendedName>
</protein>
<evidence type="ECO:0000256" key="13">
    <source>
        <dbReference type="PIRSR" id="PIRSR605027-4"/>
    </source>
</evidence>
<dbReference type="Proteomes" id="UP000321570">
    <property type="component" value="Unassembled WGS sequence"/>
</dbReference>
<evidence type="ECO:0000256" key="5">
    <source>
        <dbReference type="ARBA" id="ARBA00022692"/>
    </source>
</evidence>
<keyword evidence="7" id="KW-1133">Transmembrane helix</keyword>
<keyword evidence="12 14" id="KW-0464">Manganese</keyword>
<reference evidence="19" key="1">
    <citation type="submission" date="2016-04" db="UniProtKB">
        <authorList>
            <consortium name="WormBaseParasite"/>
        </authorList>
    </citation>
    <scope>IDENTIFICATION</scope>
</reference>
<reference evidence="16 18" key="3">
    <citation type="submission" date="2019-07" db="EMBL/GenBank/DDBJ databases">
        <authorList>
            <person name="Jastrzebski P J."/>
            <person name="Paukszto L."/>
            <person name="Jastrzebski P J."/>
        </authorList>
    </citation>
    <scope>NUCLEOTIDE SEQUENCE [LARGE SCALE GENOMIC DNA]</scope>
    <source>
        <strain evidence="16 18">WMS-il1</strain>
    </source>
</reference>
<accession>A0A158QCQ5</accession>
<keyword evidence="18" id="KW-1185">Reference proteome</keyword>
<evidence type="ECO:0000256" key="8">
    <source>
        <dbReference type="ARBA" id="ARBA00023136"/>
    </source>
</evidence>
<dbReference type="GO" id="GO:0000139">
    <property type="term" value="C:Golgi membrane"/>
    <property type="evidence" value="ECO:0007669"/>
    <property type="project" value="UniProtKB-SubCell"/>
</dbReference>
<dbReference type="GO" id="GO:0005975">
    <property type="term" value="P:carbohydrate metabolic process"/>
    <property type="evidence" value="ECO:0007669"/>
    <property type="project" value="TreeGrafter"/>
</dbReference>
<dbReference type="PANTHER" id="PTHR10896">
    <property type="entry name" value="GALACTOSYLGALACTOSYLXYLOSYLPROTEIN 3-BETA-GLUCURONOSYLTRANSFERASE BETA-1,3-GLUCURONYLTRANSFERASE"/>
    <property type="match status" value="1"/>
</dbReference>
<feature type="binding site" evidence="12">
    <location>
        <position position="159"/>
    </location>
    <ligand>
        <name>Mn(2+)</name>
        <dbReference type="ChEBI" id="CHEBI:29035"/>
    </ligand>
</feature>
<keyword evidence="8" id="KW-0472">Membrane</keyword>
<dbReference type="Pfam" id="PF03360">
    <property type="entry name" value="Glyco_transf_43"/>
    <property type="match status" value="1"/>
</dbReference>
<evidence type="ECO:0000256" key="14">
    <source>
        <dbReference type="RuleBase" id="RU363127"/>
    </source>
</evidence>